<dbReference type="Pfam" id="PF05700">
    <property type="entry name" value="BCAS2"/>
    <property type="match status" value="1"/>
</dbReference>
<evidence type="ECO:0000313" key="9">
    <source>
        <dbReference type="Proteomes" id="UP000076874"/>
    </source>
</evidence>
<dbReference type="GO" id="GO:0006397">
    <property type="term" value="P:mRNA processing"/>
    <property type="evidence" value="ECO:0007669"/>
    <property type="project" value="UniProtKB-KW"/>
</dbReference>
<dbReference type="GO" id="GO:0008380">
    <property type="term" value="P:RNA splicing"/>
    <property type="evidence" value="ECO:0007669"/>
    <property type="project" value="UniProtKB-KW"/>
</dbReference>
<evidence type="ECO:0000256" key="5">
    <source>
        <dbReference type="ARBA" id="ARBA00023187"/>
    </source>
</evidence>
<comment type="caution">
    <text evidence="8">The sequence shown here is derived from an EMBL/GenBank/DDBJ whole genome shotgun (WGS) entry which is preliminary data.</text>
</comment>
<dbReference type="AlphaFoldDB" id="A0A167LQN6"/>
<dbReference type="PANTHER" id="PTHR13296">
    <property type="entry name" value="BCAS2 PROTEIN"/>
    <property type="match status" value="1"/>
</dbReference>
<accession>A0A167LQN6</accession>
<dbReference type="EMBL" id="AZHD01000030">
    <property type="protein sequence ID" value="OAA53383.1"/>
    <property type="molecule type" value="Genomic_DNA"/>
</dbReference>
<evidence type="ECO:0000313" key="8">
    <source>
        <dbReference type="EMBL" id="OAA53383.1"/>
    </source>
</evidence>
<dbReference type="STRING" id="1081102.A0A167LQN6"/>
<evidence type="ECO:0000256" key="2">
    <source>
        <dbReference type="ARBA" id="ARBA00010788"/>
    </source>
</evidence>
<dbReference type="OrthoDB" id="205794at2759"/>
<dbReference type="PANTHER" id="PTHR13296:SF0">
    <property type="entry name" value="PRE-MRNA-SPLICING FACTOR SPF27"/>
    <property type="match status" value="1"/>
</dbReference>
<dbReference type="GO" id="GO:0071013">
    <property type="term" value="C:catalytic step 2 spliceosome"/>
    <property type="evidence" value="ECO:0007669"/>
    <property type="project" value="TreeGrafter"/>
</dbReference>
<evidence type="ECO:0000256" key="1">
    <source>
        <dbReference type="ARBA" id="ARBA00004123"/>
    </source>
</evidence>
<dbReference type="InterPro" id="IPR008409">
    <property type="entry name" value="SPF27"/>
</dbReference>
<evidence type="ECO:0000256" key="4">
    <source>
        <dbReference type="ARBA" id="ARBA00022728"/>
    </source>
</evidence>
<comment type="similarity">
    <text evidence="2">Belongs to the SPF27 family.</text>
</comment>
<proteinExistence type="inferred from homology"/>
<feature type="region of interest" description="Disordered" evidence="7">
    <location>
        <begin position="59"/>
        <end position="80"/>
    </location>
</feature>
<reference evidence="8 9" key="1">
    <citation type="journal article" date="2016" name="Genome Biol. Evol.">
        <title>Divergent and convergent evolution of fungal pathogenicity.</title>
        <authorList>
            <person name="Shang Y."/>
            <person name="Xiao G."/>
            <person name="Zheng P."/>
            <person name="Cen K."/>
            <person name="Zhan S."/>
            <person name="Wang C."/>
        </authorList>
    </citation>
    <scope>NUCLEOTIDE SEQUENCE [LARGE SCALE GENOMIC DNA]</scope>
    <source>
        <strain evidence="8 9">RCEF 264</strain>
    </source>
</reference>
<comment type="subcellular location">
    <subcellularLocation>
        <location evidence="1">Nucleus</location>
    </subcellularLocation>
</comment>
<keyword evidence="5" id="KW-0508">mRNA splicing</keyword>
<keyword evidence="9" id="KW-1185">Reference proteome</keyword>
<organism evidence="8 9">
    <name type="scientific">Niveomyces insectorum RCEF 264</name>
    <dbReference type="NCBI Taxonomy" id="1081102"/>
    <lineage>
        <taxon>Eukaryota</taxon>
        <taxon>Fungi</taxon>
        <taxon>Dikarya</taxon>
        <taxon>Ascomycota</taxon>
        <taxon>Pezizomycotina</taxon>
        <taxon>Sordariomycetes</taxon>
        <taxon>Hypocreomycetidae</taxon>
        <taxon>Hypocreales</taxon>
        <taxon>Cordycipitaceae</taxon>
        <taxon>Niveomyces</taxon>
    </lineage>
</organism>
<keyword evidence="4" id="KW-0747">Spliceosome</keyword>
<evidence type="ECO:0000256" key="3">
    <source>
        <dbReference type="ARBA" id="ARBA00022664"/>
    </source>
</evidence>
<evidence type="ECO:0000256" key="7">
    <source>
        <dbReference type="SAM" id="MobiDB-lite"/>
    </source>
</evidence>
<keyword evidence="6" id="KW-0539">Nucleus</keyword>
<name>A0A167LQN6_9HYPO</name>
<evidence type="ECO:0000256" key="6">
    <source>
        <dbReference type="ARBA" id="ARBA00023242"/>
    </source>
</evidence>
<dbReference type="GO" id="GO:0071011">
    <property type="term" value="C:precatalytic spliceosome"/>
    <property type="evidence" value="ECO:0007669"/>
    <property type="project" value="TreeGrafter"/>
</dbReference>
<dbReference type="Proteomes" id="UP000076874">
    <property type="component" value="Unassembled WGS sequence"/>
</dbReference>
<sequence length="221" mass="24821">MPPITCVHESLLYIDSEPTAQQRVAAEALVMAERISMPNNPHHGLLRAPYESRLSPAMRAEVERVSRKKNATNDEDKRPIAAVDLSRYEAQNDPLSATAASPVTDLRDALSSAYASQTYLRGRRTHLALLNSYGKNAWLTGNWQVEVELHVMENKLAQARRAMDLVNLSRQRAQNDVAGEFSSLEQAWRERVGRVLETEAATESSRQDILDTQRKQAEEVV</sequence>
<keyword evidence="3" id="KW-0507">mRNA processing</keyword>
<gene>
    <name evidence="8" type="ORF">SPI_09456</name>
</gene>
<dbReference type="GO" id="GO:0000974">
    <property type="term" value="C:Prp19 complex"/>
    <property type="evidence" value="ECO:0007669"/>
    <property type="project" value="TreeGrafter"/>
</dbReference>
<feature type="compositionally biased region" description="Basic and acidic residues" evidence="7">
    <location>
        <begin position="60"/>
        <end position="79"/>
    </location>
</feature>
<protein>
    <submittedName>
        <fullName evidence="8">Bcas2 family protein</fullName>
    </submittedName>
</protein>